<accession>A0A3B0VSA4</accession>
<feature type="transmembrane region" description="Helical" evidence="1">
    <location>
        <begin position="56"/>
        <end position="78"/>
    </location>
</feature>
<gene>
    <name evidence="2" type="ORF">MNBD_GAMMA02-1801</name>
</gene>
<keyword evidence="1" id="KW-0472">Membrane</keyword>
<sequence length="315" mass="35012">MKIGQKIQCQACGASSVNKLADQSMLECQYCGAMMTFSEDSNIPSTVQSQYKPAKLGFLLVMIPILVIALMIIFWLVFQNIRKNRSMDSYEVEISAVAETMDQDKAKYSLKATDKPQSETTDSINHLLTIESQMTGETTNGGKYWILGVQNNNDQQIARPGVMLSMFDLDGKRIEEQGGWSLREVLEPGEQTAILLYLNEPPTNTVKQQITTFASQPNQMGLKQVEVKVQDYSVTIKNQQFEIIGDVVNQHESPVKYVRLVAVAYNVVGEPIGIGNAFTTVKNLAPNQGSGFKVRVGTFLTAEPDSWQVWALGRL</sequence>
<proteinExistence type="predicted"/>
<keyword evidence="1" id="KW-0812">Transmembrane</keyword>
<organism evidence="2">
    <name type="scientific">hydrothermal vent metagenome</name>
    <dbReference type="NCBI Taxonomy" id="652676"/>
    <lineage>
        <taxon>unclassified sequences</taxon>
        <taxon>metagenomes</taxon>
        <taxon>ecological metagenomes</taxon>
    </lineage>
</organism>
<evidence type="ECO:0000313" key="2">
    <source>
        <dbReference type="EMBL" id="VAW45811.1"/>
    </source>
</evidence>
<dbReference type="EMBL" id="UOFA01000230">
    <property type="protein sequence ID" value="VAW45811.1"/>
    <property type="molecule type" value="Genomic_DNA"/>
</dbReference>
<name>A0A3B0VSA4_9ZZZZ</name>
<protein>
    <submittedName>
        <fullName evidence="2">Uncharacterized protein</fullName>
    </submittedName>
</protein>
<dbReference type="AlphaFoldDB" id="A0A3B0VSA4"/>
<evidence type="ECO:0000256" key="1">
    <source>
        <dbReference type="SAM" id="Phobius"/>
    </source>
</evidence>
<reference evidence="2" key="1">
    <citation type="submission" date="2018-06" db="EMBL/GenBank/DDBJ databases">
        <authorList>
            <person name="Zhirakovskaya E."/>
        </authorList>
    </citation>
    <scope>NUCLEOTIDE SEQUENCE</scope>
</reference>
<keyword evidence="1" id="KW-1133">Transmembrane helix</keyword>